<protein>
    <submittedName>
        <fullName evidence="1">Uncharacterized protein</fullName>
    </submittedName>
</protein>
<evidence type="ECO:0000313" key="1">
    <source>
        <dbReference type="EMBL" id="KAF9790643.1"/>
    </source>
</evidence>
<reference evidence="1" key="1">
    <citation type="journal article" date="2020" name="Nat. Commun.">
        <title>Large-scale genome sequencing of mycorrhizal fungi provides insights into the early evolution of symbiotic traits.</title>
        <authorList>
            <person name="Miyauchi S."/>
            <person name="Kiss E."/>
            <person name="Kuo A."/>
            <person name="Drula E."/>
            <person name="Kohler A."/>
            <person name="Sanchez-Garcia M."/>
            <person name="Morin E."/>
            <person name="Andreopoulos B."/>
            <person name="Barry K.W."/>
            <person name="Bonito G."/>
            <person name="Buee M."/>
            <person name="Carver A."/>
            <person name="Chen C."/>
            <person name="Cichocki N."/>
            <person name="Clum A."/>
            <person name="Culley D."/>
            <person name="Crous P.W."/>
            <person name="Fauchery L."/>
            <person name="Girlanda M."/>
            <person name="Hayes R.D."/>
            <person name="Keri Z."/>
            <person name="LaButti K."/>
            <person name="Lipzen A."/>
            <person name="Lombard V."/>
            <person name="Magnuson J."/>
            <person name="Maillard F."/>
            <person name="Murat C."/>
            <person name="Nolan M."/>
            <person name="Ohm R.A."/>
            <person name="Pangilinan J."/>
            <person name="Pereira M.F."/>
            <person name="Perotto S."/>
            <person name="Peter M."/>
            <person name="Pfister S."/>
            <person name="Riley R."/>
            <person name="Sitrit Y."/>
            <person name="Stielow J.B."/>
            <person name="Szollosi G."/>
            <person name="Zifcakova L."/>
            <person name="Stursova M."/>
            <person name="Spatafora J.W."/>
            <person name="Tedersoo L."/>
            <person name="Vaario L.M."/>
            <person name="Yamada A."/>
            <person name="Yan M."/>
            <person name="Wang P."/>
            <person name="Xu J."/>
            <person name="Bruns T."/>
            <person name="Baldrian P."/>
            <person name="Vilgalys R."/>
            <person name="Dunand C."/>
            <person name="Henrissat B."/>
            <person name="Grigoriev I.V."/>
            <person name="Hibbett D."/>
            <person name="Nagy L.G."/>
            <person name="Martin F.M."/>
        </authorList>
    </citation>
    <scope>NUCLEOTIDE SEQUENCE</scope>
    <source>
        <strain evidence="1">UH-Tt-Lm1</strain>
    </source>
</reference>
<dbReference type="Proteomes" id="UP000736335">
    <property type="component" value="Unassembled WGS sequence"/>
</dbReference>
<dbReference type="AlphaFoldDB" id="A0A9P6HMD6"/>
<dbReference type="Pfam" id="PF11937">
    <property type="entry name" value="DUF3455"/>
    <property type="match status" value="1"/>
</dbReference>
<comment type="caution">
    <text evidence="1">The sequence shown here is derived from an EMBL/GenBank/DDBJ whole genome shotgun (WGS) entry which is preliminary data.</text>
</comment>
<dbReference type="PANTHER" id="PTHR35567">
    <property type="entry name" value="MALATE DEHYDROGENASE (AFU_ORTHOLOGUE AFUA_2G13800)"/>
    <property type="match status" value="1"/>
</dbReference>
<accession>A0A9P6HMD6</accession>
<dbReference type="OrthoDB" id="1859733at2759"/>
<reference evidence="1" key="2">
    <citation type="submission" date="2020-11" db="EMBL/GenBank/DDBJ databases">
        <authorList>
            <consortium name="DOE Joint Genome Institute"/>
            <person name="Kuo A."/>
            <person name="Miyauchi S."/>
            <person name="Kiss E."/>
            <person name="Drula E."/>
            <person name="Kohler A."/>
            <person name="Sanchez-Garcia M."/>
            <person name="Andreopoulos B."/>
            <person name="Barry K.W."/>
            <person name="Bonito G."/>
            <person name="Buee M."/>
            <person name="Carver A."/>
            <person name="Chen C."/>
            <person name="Cichocki N."/>
            <person name="Clum A."/>
            <person name="Culley D."/>
            <person name="Crous P.W."/>
            <person name="Fauchery L."/>
            <person name="Girlanda M."/>
            <person name="Hayes R."/>
            <person name="Keri Z."/>
            <person name="Labutti K."/>
            <person name="Lipzen A."/>
            <person name="Lombard V."/>
            <person name="Magnuson J."/>
            <person name="Maillard F."/>
            <person name="Morin E."/>
            <person name="Murat C."/>
            <person name="Nolan M."/>
            <person name="Ohm R."/>
            <person name="Pangilinan J."/>
            <person name="Pereira M."/>
            <person name="Perotto S."/>
            <person name="Peter M."/>
            <person name="Riley R."/>
            <person name="Sitrit Y."/>
            <person name="Stielow B."/>
            <person name="Szollosi G."/>
            <person name="Zifcakova L."/>
            <person name="Stursova M."/>
            <person name="Spatafora J.W."/>
            <person name="Tedersoo L."/>
            <person name="Vaario L.-M."/>
            <person name="Yamada A."/>
            <person name="Yan M."/>
            <person name="Wang P."/>
            <person name="Xu J."/>
            <person name="Bruns T."/>
            <person name="Baldrian P."/>
            <person name="Vilgalys R."/>
            <person name="Henrissat B."/>
            <person name="Grigoriev I.V."/>
            <person name="Hibbett D."/>
            <person name="Nagy L.G."/>
            <person name="Martin F.M."/>
        </authorList>
    </citation>
    <scope>NUCLEOTIDE SEQUENCE</scope>
    <source>
        <strain evidence="1">UH-Tt-Lm1</strain>
    </source>
</reference>
<proteinExistence type="predicted"/>
<gene>
    <name evidence="1" type="ORF">BJ322DRAFT_404188</name>
</gene>
<keyword evidence="2" id="KW-1185">Reference proteome</keyword>
<organism evidence="1 2">
    <name type="scientific">Thelephora terrestris</name>
    <dbReference type="NCBI Taxonomy" id="56493"/>
    <lineage>
        <taxon>Eukaryota</taxon>
        <taxon>Fungi</taxon>
        <taxon>Dikarya</taxon>
        <taxon>Basidiomycota</taxon>
        <taxon>Agaricomycotina</taxon>
        <taxon>Agaricomycetes</taxon>
        <taxon>Thelephorales</taxon>
        <taxon>Thelephoraceae</taxon>
        <taxon>Thelephora</taxon>
    </lineage>
</organism>
<dbReference type="InterPro" id="IPR021851">
    <property type="entry name" value="DUF3455"/>
</dbReference>
<dbReference type="PANTHER" id="PTHR35567:SF1">
    <property type="entry name" value="CONSERVED FUNGAL PROTEIN (AFU_ORTHOLOGUE AFUA_1G14230)"/>
    <property type="match status" value="1"/>
</dbReference>
<name>A0A9P6HMD6_9AGAM</name>
<evidence type="ECO:0000313" key="2">
    <source>
        <dbReference type="Proteomes" id="UP000736335"/>
    </source>
</evidence>
<sequence>MVALGSVLNGWAISAIARGNWESYNVGHCDLSNVQLTLPDAQLAVLGKPNSSHPAAVGVAFGVQNYTCSTNNNFTSTGAVAELYDISCLYHSSPTLFSTIQEPLYEAWVNLTSEITVQEIRAVVPAVLSPDVILADHYFVPNPSGTGLSPVWDSRATHRFHDDQNAFILGASVGSVAAPVDPAHNVNWLRLRKVSGDVADEVYRIDTIGGQPPISCTHGQSQDISVKYVAQYWFFGGSLLQ</sequence>
<dbReference type="EMBL" id="WIUZ02000002">
    <property type="protein sequence ID" value="KAF9790643.1"/>
    <property type="molecule type" value="Genomic_DNA"/>
</dbReference>